<gene>
    <name evidence="2" type="ORF">EZS28_042333</name>
</gene>
<protein>
    <submittedName>
        <fullName evidence="2">Uncharacterized protein</fullName>
    </submittedName>
</protein>
<evidence type="ECO:0000313" key="3">
    <source>
        <dbReference type="Proteomes" id="UP000324800"/>
    </source>
</evidence>
<organism evidence="2 3">
    <name type="scientific">Streblomastix strix</name>
    <dbReference type="NCBI Taxonomy" id="222440"/>
    <lineage>
        <taxon>Eukaryota</taxon>
        <taxon>Metamonada</taxon>
        <taxon>Preaxostyla</taxon>
        <taxon>Oxymonadida</taxon>
        <taxon>Streblomastigidae</taxon>
        <taxon>Streblomastix</taxon>
    </lineage>
</organism>
<dbReference type="AlphaFoldDB" id="A0A5J4TVS8"/>
<evidence type="ECO:0000313" key="2">
    <source>
        <dbReference type="EMBL" id="KAA6362140.1"/>
    </source>
</evidence>
<proteinExistence type="predicted"/>
<name>A0A5J4TVS8_9EUKA</name>
<feature type="region of interest" description="Disordered" evidence="1">
    <location>
        <begin position="1"/>
        <end position="22"/>
    </location>
</feature>
<reference evidence="2 3" key="1">
    <citation type="submission" date="2019-03" db="EMBL/GenBank/DDBJ databases">
        <title>Single cell metagenomics reveals metabolic interactions within the superorganism composed of flagellate Streblomastix strix and complex community of Bacteroidetes bacteria on its surface.</title>
        <authorList>
            <person name="Treitli S.C."/>
            <person name="Kolisko M."/>
            <person name="Husnik F."/>
            <person name="Keeling P."/>
            <person name="Hampl V."/>
        </authorList>
    </citation>
    <scope>NUCLEOTIDE SEQUENCE [LARGE SCALE GENOMIC DNA]</scope>
    <source>
        <strain evidence="2">ST1C</strain>
    </source>
</reference>
<evidence type="ECO:0000256" key="1">
    <source>
        <dbReference type="SAM" id="MobiDB-lite"/>
    </source>
</evidence>
<dbReference type="EMBL" id="SNRW01024603">
    <property type="protein sequence ID" value="KAA6362140.1"/>
    <property type="molecule type" value="Genomic_DNA"/>
</dbReference>
<dbReference type="Proteomes" id="UP000324800">
    <property type="component" value="Unassembled WGS sequence"/>
</dbReference>
<accession>A0A5J4TVS8</accession>
<sequence length="126" mass="13366">MAISVTSSAPYSSPAKSLNNSSPGLAPFSSLSYHALYAESNTDDPDLLKEYGADAAFKTQVSRIYIGFDAEILAFQAYLATSVCDLAKVYTEFSSSCFPVQTDSTAADVAADSYLDSSNSQKADND</sequence>
<comment type="caution">
    <text evidence="2">The sequence shown here is derived from an EMBL/GenBank/DDBJ whole genome shotgun (WGS) entry which is preliminary data.</text>
</comment>